<dbReference type="Pfam" id="PF04234">
    <property type="entry name" value="CopC"/>
    <property type="match status" value="1"/>
</dbReference>
<reference evidence="8" key="1">
    <citation type="submission" date="2021-07" db="EMBL/GenBank/DDBJ databases">
        <title>Shewanella sp. YLB-07 whole genome sequence.</title>
        <authorList>
            <person name="Yu L."/>
        </authorList>
    </citation>
    <scope>NUCLEOTIDE SEQUENCE</scope>
    <source>
        <strain evidence="8">YLB-08</strain>
    </source>
</reference>
<comment type="function">
    <text evidence="5">Involved in copper resistance.</text>
</comment>
<dbReference type="InterPro" id="IPR007348">
    <property type="entry name" value="CopC_dom"/>
</dbReference>
<keyword evidence="3 5" id="KW-0732">Signal</keyword>
<dbReference type="InterPro" id="IPR014755">
    <property type="entry name" value="Cu-Rt/internalin_Ig-like"/>
</dbReference>
<keyword evidence="5" id="KW-0574">Periplasm</keyword>
<keyword evidence="2 5" id="KW-0479">Metal-binding</keyword>
<dbReference type="Proteomes" id="UP000316416">
    <property type="component" value="Chromosome"/>
</dbReference>
<dbReference type="PANTHER" id="PTHR34820">
    <property type="entry name" value="INNER MEMBRANE PROTEIN YEBZ"/>
    <property type="match status" value="1"/>
</dbReference>
<name>A0ABX6V6B7_9GAMM</name>
<evidence type="ECO:0000256" key="3">
    <source>
        <dbReference type="ARBA" id="ARBA00022729"/>
    </source>
</evidence>
<dbReference type="InterPro" id="IPR014756">
    <property type="entry name" value="Ig_E-set"/>
</dbReference>
<dbReference type="PANTHER" id="PTHR34820:SF4">
    <property type="entry name" value="INNER MEMBRANE PROTEIN YEBZ"/>
    <property type="match status" value="1"/>
</dbReference>
<comment type="subcellular location">
    <subcellularLocation>
        <location evidence="1">Cell envelope</location>
    </subcellularLocation>
    <subcellularLocation>
        <location evidence="5">Periplasm</location>
    </subcellularLocation>
</comment>
<keyword evidence="4 5" id="KW-0186">Copper</keyword>
<evidence type="ECO:0000256" key="5">
    <source>
        <dbReference type="RuleBase" id="RU369037"/>
    </source>
</evidence>
<gene>
    <name evidence="8" type="ORF">FM038_010765</name>
</gene>
<feature type="signal peptide" evidence="6">
    <location>
        <begin position="1"/>
        <end position="21"/>
    </location>
</feature>
<evidence type="ECO:0000313" key="9">
    <source>
        <dbReference type="Proteomes" id="UP000316416"/>
    </source>
</evidence>
<evidence type="ECO:0000259" key="7">
    <source>
        <dbReference type="Pfam" id="PF04234"/>
    </source>
</evidence>
<dbReference type="Gene3D" id="2.60.40.1220">
    <property type="match status" value="1"/>
</dbReference>
<sequence length="132" mass="14518">MKFIKTIVISATMIFSFAAFAHSGLVKSSPAKNEMLQGSPQVLALTFSSPVRLVKLTLKDGGGNDIKFGFKPKMQSSNQFSLDLPQLTPSSYSVSWMIMGEDAHKMKGQFNFMVHKAMAKATEHDHASHSHD</sequence>
<accession>A0ABX6V6B7</accession>
<dbReference type="InterPro" id="IPR032694">
    <property type="entry name" value="CopC/D"/>
</dbReference>
<evidence type="ECO:0000313" key="8">
    <source>
        <dbReference type="EMBL" id="QPG57884.1"/>
    </source>
</evidence>
<feature type="domain" description="CopC" evidence="7">
    <location>
        <begin position="22"/>
        <end position="114"/>
    </location>
</feature>
<dbReference type="SUPFAM" id="SSF81296">
    <property type="entry name" value="E set domains"/>
    <property type="match status" value="1"/>
</dbReference>
<dbReference type="RefSeq" id="WP_142870685.1">
    <property type="nucleotide sequence ID" value="NZ_CP045503.2"/>
</dbReference>
<keyword evidence="9" id="KW-1185">Reference proteome</keyword>
<evidence type="ECO:0000256" key="6">
    <source>
        <dbReference type="SAM" id="SignalP"/>
    </source>
</evidence>
<evidence type="ECO:0000256" key="1">
    <source>
        <dbReference type="ARBA" id="ARBA00004196"/>
    </source>
</evidence>
<comment type="similarity">
    <text evidence="5">Belongs to the CopC family.</text>
</comment>
<organism evidence="8 9">
    <name type="scientific">Shewanella eurypsychrophilus</name>
    <dbReference type="NCBI Taxonomy" id="2593656"/>
    <lineage>
        <taxon>Bacteria</taxon>
        <taxon>Pseudomonadati</taxon>
        <taxon>Pseudomonadota</taxon>
        <taxon>Gammaproteobacteria</taxon>
        <taxon>Alteromonadales</taxon>
        <taxon>Shewanellaceae</taxon>
        <taxon>Shewanella</taxon>
    </lineage>
</organism>
<evidence type="ECO:0000256" key="4">
    <source>
        <dbReference type="ARBA" id="ARBA00023008"/>
    </source>
</evidence>
<proteinExistence type="inferred from homology"/>
<feature type="chain" id="PRO_5045737237" description="Copper resistance protein C" evidence="6">
    <location>
        <begin position="22"/>
        <end position="132"/>
    </location>
</feature>
<dbReference type="EMBL" id="CP045503">
    <property type="protein sequence ID" value="QPG57884.1"/>
    <property type="molecule type" value="Genomic_DNA"/>
</dbReference>
<protein>
    <recommendedName>
        <fullName evidence="5">Copper resistance protein C</fullName>
    </recommendedName>
</protein>
<evidence type="ECO:0000256" key="2">
    <source>
        <dbReference type="ARBA" id="ARBA00022723"/>
    </source>
</evidence>